<dbReference type="GO" id="GO:0051301">
    <property type="term" value="P:cell division"/>
    <property type="evidence" value="ECO:0007669"/>
    <property type="project" value="UniProtKB-KW"/>
</dbReference>
<proteinExistence type="predicted"/>
<dbReference type="InterPro" id="IPR005234">
    <property type="entry name" value="ScpB_csome_segregation"/>
</dbReference>
<dbReference type="EMBL" id="CP046051">
    <property type="protein sequence ID" value="QKN24012.1"/>
    <property type="molecule type" value="Genomic_DNA"/>
</dbReference>
<evidence type="ECO:0000256" key="4">
    <source>
        <dbReference type="ARBA" id="ARBA00023306"/>
    </source>
</evidence>
<reference evidence="7" key="3">
    <citation type="journal article" date="2022" name="Int. J. Syst. Evol. Microbiol.">
        <title>Caproicibacterium lactatifermentans sp. nov., isolated from pit clay used for the production of Chinese strong aroma-type liquor.</title>
        <authorList>
            <person name="Wang H."/>
            <person name="Gu Y."/>
            <person name="Zhao D."/>
            <person name="Qiao Z."/>
            <person name="Zheng J."/>
            <person name="Gao J."/>
            <person name="Ren C."/>
            <person name="Xu Y."/>
        </authorList>
    </citation>
    <scope>NUCLEOTIDE SEQUENCE</scope>
    <source>
        <strain evidence="7">JNU-WLY1368</strain>
    </source>
</reference>
<evidence type="ECO:0000256" key="5">
    <source>
        <dbReference type="SAM" id="MobiDB-lite"/>
    </source>
</evidence>
<gene>
    <name evidence="6" type="primary">scpB</name>
    <name evidence="6" type="ORF">GJQ69_05655</name>
    <name evidence="7" type="ORF">GKP14_07885</name>
</gene>
<keyword evidence="9" id="KW-1185">Reference proteome</keyword>
<dbReference type="Proteomes" id="UP000509623">
    <property type="component" value="Chromosome"/>
</dbReference>
<dbReference type="InterPro" id="IPR036390">
    <property type="entry name" value="WH_DNA-bd_sf"/>
</dbReference>
<evidence type="ECO:0000256" key="2">
    <source>
        <dbReference type="ARBA" id="ARBA00022618"/>
    </source>
</evidence>
<dbReference type="Pfam" id="PF04079">
    <property type="entry name" value="SMC_ScpB"/>
    <property type="match status" value="1"/>
</dbReference>
<dbReference type="SUPFAM" id="SSF46785">
    <property type="entry name" value="Winged helix' DNA-binding domain"/>
    <property type="match status" value="2"/>
</dbReference>
<feature type="region of interest" description="Disordered" evidence="5">
    <location>
        <begin position="165"/>
        <end position="190"/>
    </location>
</feature>
<dbReference type="GO" id="GO:0051304">
    <property type="term" value="P:chromosome separation"/>
    <property type="evidence" value="ECO:0007669"/>
    <property type="project" value="InterPro"/>
</dbReference>
<keyword evidence="1" id="KW-0963">Cytoplasm</keyword>
<keyword evidence="2" id="KW-0132">Cell division</keyword>
<dbReference type="EMBL" id="CP046161">
    <property type="protein sequence ID" value="QKO30917.1"/>
    <property type="molecule type" value="Genomic_DNA"/>
</dbReference>
<dbReference type="Gene3D" id="1.10.10.10">
    <property type="entry name" value="Winged helix-like DNA-binding domain superfamily/Winged helix DNA-binding domain"/>
    <property type="match status" value="2"/>
</dbReference>
<evidence type="ECO:0000313" key="8">
    <source>
        <dbReference type="Proteomes" id="UP000501316"/>
    </source>
</evidence>
<feature type="compositionally biased region" description="Polar residues" evidence="5">
    <location>
        <begin position="176"/>
        <end position="190"/>
    </location>
</feature>
<evidence type="ECO:0000313" key="6">
    <source>
        <dbReference type="EMBL" id="QKN24012.1"/>
    </source>
</evidence>
<accession>A0A859DT32</accession>
<dbReference type="RefSeq" id="WP_086035659.1">
    <property type="nucleotide sequence ID" value="NZ_CP046051.1"/>
</dbReference>
<dbReference type="PANTHER" id="PTHR34298">
    <property type="entry name" value="SEGREGATION AND CONDENSATION PROTEIN B"/>
    <property type="match status" value="1"/>
</dbReference>
<dbReference type="KEGG" id="clf:GJQ69_05655"/>
<dbReference type="PIRSF" id="PIRSF019345">
    <property type="entry name" value="ScpB"/>
    <property type="match status" value="1"/>
</dbReference>
<organism evidence="6 8">
    <name type="scientific">Caproicibacterium lactatifermentans</name>
    <dbReference type="NCBI Taxonomy" id="2666138"/>
    <lineage>
        <taxon>Bacteria</taxon>
        <taxon>Bacillati</taxon>
        <taxon>Bacillota</taxon>
        <taxon>Clostridia</taxon>
        <taxon>Eubacteriales</taxon>
        <taxon>Oscillospiraceae</taxon>
        <taxon>Caproicibacterium</taxon>
    </lineage>
</organism>
<dbReference type="NCBIfam" id="TIGR00281">
    <property type="entry name" value="SMC-Scp complex subunit ScpB"/>
    <property type="match status" value="1"/>
</dbReference>
<reference evidence="7" key="2">
    <citation type="journal article" date="2021" name="Appl. Environ. Microbiol.">
        <title>Adaptability of a Caproate-Producing Bacterium Contributes to Its Dominance in an Anaerobic Fermentation System.</title>
        <authorList>
            <person name="Wang H."/>
            <person name="Gu Y."/>
            <person name="Zhou W."/>
            <person name="Zhao D."/>
            <person name="Qiao Z."/>
            <person name="Zheng J."/>
            <person name="Gao J."/>
            <person name="Chen X."/>
            <person name="Ren C."/>
            <person name="Xu Y."/>
        </authorList>
    </citation>
    <scope>NUCLEOTIDE SEQUENCE</scope>
    <source>
        <strain evidence="7">JNU-WLY1368</strain>
    </source>
</reference>
<protein>
    <submittedName>
        <fullName evidence="6">SMC-Scp complex subunit ScpB</fullName>
    </submittedName>
</protein>
<sequence length="190" mass="20659">MECKDMTGALQAMLFANGEPLPLERIAEVLGLTPQKALQLAEETRMAFNTANRGIQIIRVEDSYQMCSAPPFAGQVRALLNIRHNAPLSQAALEALAIIAYNQPVTKAFVEQIRGVDSSSTVNSLCQKGLAEECGRLELPGRPLLYRTTSNFLRCMGIASLDELPPLKQDEKSETEATPDSVSQVSEAVP</sequence>
<name>A0A859DT32_9FIRM</name>
<evidence type="ECO:0000256" key="1">
    <source>
        <dbReference type="ARBA" id="ARBA00022490"/>
    </source>
</evidence>
<evidence type="ECO:0000313" key="7">
    <source>
        <dbReference type="EMBL" id="QKO30917.1"/>
    </source>
</evidence>
<keyword evidence="3" id="KW-0159">Chromosome partition</keyword>
<dbReference type="InterPro" id="IPR036388">
    <property type="entry name" value="WH-like_DNA-bd_sf"/>
</dbReference>
<dbReference type="AlphaFoldDB" id="A0A859DT32"/>
<evidence type="ECO:0000313" key="9">
    <source>
        <dbReference type="Proteomes" id="UP000509623"/>
    </source>
</evidence>
<reference evidence="8 9" key="1">
    <citation type="submission" date="2019-11" db="EMBL/GenBank/DDBJ databases">
        <authorList>
            <person name="Ren C."/>
            <person name="Wang H."/>
            <person name="Xu Y."/>
        </authorList>
    </citation>
    <scope>NUCLEOTIDE SEQUENCE [LARGE SCALE GENOMIC DNA]</scope>
    <source>
        <strain evidence="9">JNU-WLY1368</strain>
        <strain evidence="6 8">LBM 19010</strain>
    </source>
</reference>
<evidence type="ECO:0000256" key="3">
    <source>
        <dbReference type="ARBA" id="ARBA00022829"/>
    </source>
</evidence>
<dbReference type="Proteomes" id="UP000501316">
    <property type="component" value="Chromosome"/>
</dbReference>
<dbReference type="PANTHER" id="PTHR34298:SF2">
    <property type="entry name" value="SEGREGATION AND CONDENSATION PROTEIN B"/>
    <property type="match status" value="1"/>
</dbReference>
<keyword evidence="4" id="KW-0131">Cell cycle</keyword>